<feature type="region of interest" description="Disordered" evidence="1">
    <location>
        <begin position="1"/>
        <end position="115"/>
    </location>
</feature>
<accession>A0A2Y9B389</accession>
<dbReference type="AlphaFoldDB" id="A0A2Y9B389"/>
<protein>
    <submittedName>
        <fullName evidence="3">Uncharacterized protein</fullName>
    </submittedName>
</protein>
<keyword evidence="4" id="KW-1185">Reference proteome</keyword>
<reference evidence="5" key="2">
    <citation type="submission" date="2016-10" db="EMBL/GenBank/DDBJ databases">
        <authorList>
            <person name="Varghese N."/>
            <person name="Submissions S."/>
        </authorList>
    </citation>
    <scope>NUCLEOTIDE SEQUENCE [LARGE SCALE GENOMIC DNA]</scope>
    <source>
        <strain evidence="5">DSM 25227</strain>
    </source>
</reference>
<feature type="compositionally biased region" description="Basic and acidic residues" evidence="1">
    <location>
        <begin position="190"/>
        <end position="200"/>
    </location>
</feature>
<evidence type="ECO:0000313" key="4">
    <source>
        <dbReference type="Proteomes" id="UP000245839"/>
    </source>
</evidence>
<dbReference type="Proteomes" id="UP000245839">
    <property type="component" value="Unassembled WGS sequence"/>
</dbReference>
<name>A0A2Y9B389_9RHOB</name>
<reference evidence="3" key="1">
    <citation type="submission" date="2016-10" db="EMBL/GenBank/DDBJ databases">
        <authorList>
            <person name="Cai Z."/>
        </authorList>
    </citation>
    <scope>NUCLEOTIDE SEQUENCE [LARGE SCALE GENOMIC DNA]</scope>
    <source>
        <strain evidence="3">DSM 25227</strain>
    </source>
</reference>
<feature type="region of interest" description="Disordered" evidence="1">
    <location>
        <begin position="149"/>
        <end position="253"/>
    </location>
</feature>
<evidence type="ECO:0000313" key="3">
    <source>
        <dbReference type="EMBL" id="SSA49938.1"/>
    </source>
</evidence>
<organism evidence="3 5">
    <name type="scientific">Jannaschia seohaensis</name>
    <dbReference type="NCBI Taxonomy" id="475081"/>
    <lineage>
        <taxon>Bacteria</taxon>
        <taxon>Pseudomonadati</taxon>
        <taxon>Pseudomonadota</taxon>
        <taxon>Alphaproteobacteria</taxon>
        <taxon>Rhodobacterales</taxon>
        <taxon>Roseobacteraceae</taxon>
        <taxon>Jannaschia</taxon>
    </lineage>
</organism>
<feature type="compositionally biased region" description="Basic residues" evidence="1">
    <location>
        <begin position="179"/>
        <end position="189"/>
    </location>
</feature>
<reference evidence="2 4" key="3">
    <citation type="submission" date="2018-03" db="EMBL/GenBank/DDBJ databases">
        <title>Genomic Encyclopedia of Archaeal and Bacterial Type Strains, Phase II (KMG-II): from individual species to whole genera.</title>
        <authorList>
            <person name="Goeker M."/>
        </authorList>
    </citation>
    <scope>NUCLEOTIDE SEQUENCE [LARGE SCALE GENOMIC DNA]</scope>
    <source>
        <strain evidence="2 4">DSM 25227</strain>
    </source>
</reference>
<gene>
    <name evidence="2" type="ORF">BCF38_111106</name>
    <name evidence="3" type="ORF">SAMN05421539_111106</name>
</gene>
<sequence length="253" mass="27351">MRPDRRSDLGLAPGTMPDQPPPERCDRQPTAGGQRGRRHGGNRGEGHRLTGPLLLDMLTLGQPESCEGVPRESPGPARRLGRDVIGCKPDEITCGDRSGRVAAHGGDEDETRSHADCSRLGAGRTEELPGAVPNPDTLFGVADRIRHGKTLGQSTDRQPAGQADRHVGRGLVKTDGDGHRHRANRRKQAARRDAGRRQRIEPCLLHVSQPFQDLNADENSGRARSCPPAPHHRRTVPCRIDPDETASPTGDAA</sequence>
<dbReference type="EMBL" id="UETC01000011">
    <property type="protein sequence ID" value="SSA49938.1"/>
    <property type="molecule type" value="Genomic_DNA"/>
</dbReference>
<proteinExistence type="predicted"/>
<dbReference type="Proteomes" id="UP000251571">
    <property type="component" value="Unassembled WGS sequence"/>
</dbReference>
<evidence type="ECO:0000313" key="5">
    <source>
        <dbReference type="Proteomes" id="UP000251571"/>
    </source>
</evidence>
<feature type="compositionally biased region" description="Basic and acidic residues" evidence="1">
    <location>
        <begin position="163"/>
        <end position="178"/>
    </location>
</feature>
<feature type="compositionally biased region" description="Low complexity" evidence="1">
    <location>
        <begin position="49"/>
        <end position="61"/>
    </location>
</feature>
<evidence type="ECO:0000313" key="2">
    <source>
        <dbReference type="EMBL" id="PWJ15089.1"/>
    </source>
</evidence>
<evidence type="ECO:0000256" key="1">
    <source>
        <dbReference type="SAM" id="MobiDB-lite"/>
    </source>
</evidence>
<dbReference type="EMBL" id="QGDJ01000011">
    <property type="protein sequence ID" value="PWJ15089.1"/>
    <property type="molecule type" value="Genomic_DNA"/>
</dbReference>